<dbReference type="CDD" id="cd16913">
    <property type="entry name" value="YkuD_like"/>
    <property type="match status" value="1"/>
</dbReference>
<feature type="signal peptide" evidence="8">
    <location>
        <begin position="1"/>
        <end position="31"/>
    </location>
</feature>
<evidence type="ECO:0000313" key="10">
    <source>
        <dbReference type="EMBL" id="RXS95583.1"/>
    </source>
</evidence>
<keyword evidence="5 7" id="KW-0573">Peptidoglycan synthesis</keyword>
<feature type="domain" description="L,D-TPase catalytic" evidence="9">
    <location>
        <begin position="47"/>
        <end position="182"/>
    </location>
</feature>
<sequence length="183" mass="20246">MKSPCMQSNAVLHARRILSSLLALMCLLAVTACSHHTQPLPAGEQADHIVILKSQHQMVLMTQGKLLRTYRVALGRASGNKERRGDHKTPLGHYVIDQKNAQSRFHLALHVSYPNAADQQHAREAGVDPGDAILIHGVRKQFAWLGSLQHDIDWTDGCIAVTNDEMDEVWKLVPTGTPVDIEP</sequence>
<organism evidence="10 11">
    <name type="scientific">Silvibacterium dinghuense</name>
    <dbReference type="NCBI Taxonomy" id="1560006"/>
    <lineage>
        <taxon>Bacteria</taxon>
        <taxon>Pseudomonadati</taxon>
        <taxon>Acidobacteriota</taxon>
        <taxon>Terriglobia</taxon>
        <taxon>Terriglobales</taxon>
        <taxon>Acidobacteriaceae</taxon>
        <taxon>Silvibacterium</taxon>
    </lineage>
</organism>
<gene>
    <name evidence="10" type="ORF">ESZ00_13545</name>
</gene>
<dbReference type="OrthoDB" id="9809748at2"/>
<evidence type="ECO:0000313" key="11">
    <source>
        <dbReference type="Proteomes" id="UP000290253"/>
    </source>
</evidence>
<dbReference type="GO" id="GO:0016740">
    <property type="term" value="F:transferase activity"/>
    <property type="evidence" value="ECO:0007669"/>
    <property type="project" value="UniProtKB-KW"/>
</dbReference>
<evidence type="ECO:0000256" key="8">
    <source>
        <dbReference type="SAM" id="SignalP"/>
    </source>
</evidence>
<comment type="pathway">
    <text evidence="1 7">Cell wall biogenesis; peptidoglycan biosynthesis.</text>
</comment>
<name>A0A4Q1SEM8_9BACT</name>
<comment type="similarity">
    <text evidence="2">Belongs to the YkuD family.</text>
</comment>
<dbReference type="PROSITE" id="PS52029">
    <property type="entry name" value="LD_TPASE"/>
    <property type="match status" value="1"/>
</dbReference>
<dbReference type="GO" id="GO:0008360">
    <property type="term" value="P:regulation of cell shape"/>
    <property type="evidence" value="ECO:0007669"/>
    <property type="project" value="UniProtKB-UniRule"/>
</dbReference>
<protein>
    <recommendedName>
        <fullName evidence="9">L,D-TPase catalytic domain-containing protein</fullName>
    </recommendedName>
</protein>
<evidence type="ECO:0000256" key="3">
    <source>
        <dbReference type="ARBA" id="ARBA00022679"/>
    </source>
</evidence>
<dbReference type="InterPro" id="IPR005490">
    <property type="entry name" value="LD_TPept_cat_dom"/>
</dbReference>
<keyword evidence="3" id="KW-0808">Transferase</keyword>
<dbReference type="GO" id="GO:0004180">
    <property type="term" value="F:carboxypeptidase activity"/>
    <property type="evidence" value="ECO:0007669"/>
    <property type="project" value="UniProtKB-ARBA"/>
</dbReference>
<dbReference type="Pfam" id="PF03734">
    <property type="entry name" value="YkuD"/>
    <property type="match status" value="1"/>
</dbReference>
<feature type="active site" description="Proton donor/acceptor" evidence="7">
    <location>
        <position position="136"/>
    </location>
</feature>
<evidence type="ECO:0000256" key="5">
    <source>
        <dbReference type="ARBA" id="ARBA00022984"/>
    </source>
</evidence>
<keyword evidence="11" id="KW-1185">Reference proteome</keyword>
<dbReference type="PROSITE" id="PS51257">
    <property type="entry name" value="PROKAR_LIPOPROTEIN"/>
    <property type="match status" value="1"/>
</dbReference>
<dbReference type="GO" id="GO:0071555">
    <property type="term" value="P:cell wall organization"/>
    <property type="evidence" value="ECO:0007669"/>
    <property type="project" value="UniProtKB-UniRule"/>
</dbReference>
<proteinExistence type="inferred from homology"/>
<evidence type="ECO:0000256" key="4">
    <source>
        <dbReference type="ARBA" id="ARBA00022960"/>
    </source>
</evidence>
<dbReference type="InterPro" id="IPR038063">
    <property type="entry name" value="Transpep_catalytic_dom"/>
</dbReference>
<dbReference type="UniPathway" id="UPA00219"/>
<dbReference type="Proteomes" id="UP000290253">
    <property type="component" value="Unassembled WGS sequence"/>
</dbReference>
<dbReference type="GO" id="GO:0009252">
    <property type="term" value="P:peptidoglycan biosynthetic process"/>
    <property type="evidence" value="ECO:0007669"/>
    <property type="project" value="UniProtKB-UniPathway"/>
</dbReference>
<keyword evidence="8" id="KW-0732">Signal</keyword>
<comment type="caution">
    <text evidence="10">The sequence shown here is derived from an EMBL/GenBank/DDBJ whole genome shotgun (WGS) entry which is preliminary data.</text>
</comment>
<reference evidence="10 11" key="1">
    <citation type="journal article" date="2016" name="Int. J. Syst. Evol. Microbiol.">
        <title>Acidipila dinghuensis sp. nov., an acidobacterium isolated from forest soil.</title>
        <authorList>
            <person name="Jiang Y.W."/>
            <person name="Wang J."/>
            <person name="Chen M.H."/>
            <person name="Lv Y.Y."/>
            <person name="Qiu L.H."/>
        </authorList>
    </citation>
    <scope>NUCLEOTIDE SEQUENCE [LARGE SCALE GENOMIC DNA]</scope>
    <source>
        <strain evidence="10 11">DHOF10</strain>
    </source>
</reference>
<keyword evidence="6 7" id="KW-0961">Cell wall biogenesis/degradation</keyword>
<evidence type="ECO:0000256" key="7">
    <source>
        <dbReference type="PROSITE-ProRule" id="PRU01373"/>
    </source>
</evidence>
<keyword evidence="4 7" id="KW-0133">Cell shape</keyword>
<evidence type="ECO:0000256" key="6">
    <source>
        <dbReference type="ARBA" id="ARBA00023316"/>
    </source>
</evidence>
<dbReference type="SUPFAM" id="SSF141523">
    <property type="entry name" value="L,D-transpeptidase catalytic domain-like"/>
    <property type="match status" value="1"/>
</dbReference>
<dbReference type="PANTHER" id="PTHR36699">
    <property type="entry name" value="LD-TRANSPEPTIDASE"/>
    <property type="match status" value="1"/>
</dbReference>
<dbReference type="Gene3D" id="2.40.440.10">
    <property type="entry name" value="L,D-transpeptidase catalytic domain-like"/>
    <property type="match status" value="1"/>
</dbReference>
<dbReference type="AlphaFoldDB" id="A0A4Q1SEM8"/>
<feature type="chain" id="PRO_5020536357" description="L,D-TPase catalytic domain-containing protein" evidence="8">
    <location>
        <begin position="32"/>
        <end position="183"/>
    </location>
</feature>
<evidence type="ECO:0000256" key="2">
    <source>
        <dbReference type="ARBA" id="ARBA00005992"/>
    </source>
</evidence>
<feature type="active site" description="Nucleophile" evidence="7">
    <location>
        <position position="158"/>
    </location>
</feature>
<evidence type="ECO:0000256" key="1">
    <source>
        <dbReference type="ARBA" id="ARBA00004752"/>
    </source>
</evidence>
<evidence type="ECO:0000259" key="9">
    <source>
        <dbReference type="PROSITE" id="PS52029"/>
    </source>
</evidence>
<dbReference type="PANTHER" id="PTHR36699:SF1">
    <property type="entry name" value="L,D-TRANSPEPTIDASE YAFK-RELATED"/>
    <property type="match status" value="1"/>
</dbReference>
<accession>A0A4Q1SEM8</accession>
<dbReference type="EMBL" id="SDMK01000002">
    <property type="protein sequence ID" value="RXS95583.1"/>
    <property type="molecule type" value="Genomic_DNA"/>
</dbReference>